<feature type="compositionally biased region" description="Polar residues" evidence="2">
    <location>
        <begin position="37"/>
        <end position="60"/>
    </location>
</feature>
<dbReference type="GO" id="GO:0003676">
    <property type="term" value="F:nucleic acid binding"/>
    <property type="evidence" value="ECO:0007669"/>
    <property type="project" value="InterPro"/>
</dbReference>
<name>A0AAW1VL76_RUBAR</name>
<dbReference type="InterPro" id="IPR001878">
    <property type="entry name" value="Znf_CCHC"/>
</dbReference>
<evidence type="ECO:0000313" key="5">
    <source>
        <dbReference type="Proteomes" id="UP001457282"/>
    </source>
</evidence>
<accession>A0AAW1VL76</accession>
<dbReference type="PROSITE" id="PS50158">
    <property type="entry name" value="ZF_CCHC"/>
    <property type="match status" value="1"/>
</dbReference>
<keyword evidence="1" id="KW-0862">Zinc</keyword>
<comment type="caution">
    <text evidence="4">The sequence shown here is derived from an EMBL/GenBank/DDBJ whole genome shotgun (WGS) entry which is preliminary data.</text>
</comment>
<dbReference type="Proteomes" id="UP001457282">
    <property type="component" value="Unassembled WGS sequence"/>
</dbReference>
<keyword evidence="5" id="KW-1185">Reference proteome</keyword>
<reference evidence="4 5" key="1">
    <citation type="journal article" date="2023" name="G3 (Bethesda)">
        <title>A chromosome-length genome assembly and annotation of blackberry (Rubus argutus, cv. 'Hillquist').</title>
        <authorList>
            <person name="Bruna T."/>
            <person name="Aryal R."/>
            <person name="Dudchenko O."/>
            <person name="Sargent D.J."/>
            <person name="Mead D."/>
            <person name="Buti M."/>
            <person name="Cavallini A."/>
            <person name="Hytonen T."/>
            <person name="Andres J."/>
            <person name="Pham M."/>
            <person name="Weisz D."/>
            <person name="Mascagni F."/>
            <person name="Usai G."/>
            <person name="Natali L."/>
            <person name="Bassil N."/>
            <person name="Fernandez G.E."/>
            <person name="Lomsadze A."/>
            <person name="Armour M."/>
            <person name="Olukolu B."/>
            <person name="Poorten T."/>
            <person name="Britton C."/>
            <person name="Davik J."/>
            <person name="Ashrafi H."/>
            <person name="Aiden E.L."/>
            <person name="Borodovsky M."/>
            <person name="Worthington M."/>
        </authorList>
    </citation>
    <scope>NUCLEOTIDE SEQUENCE [LARGE SCALE GENOMIC DNA]</scope>
    <source>
        <strain evidence="4">PI 553951</strain>
    </source>
</reference>
<proteinExistence type="predicted"/>
<evidence type="ECO:0000259" key="3">
    <source>
        <dbReference type="PROSITE" id="PS50158"/>
    </source>
</evidence>
<dbReference type="GO" id="GO:0008270">
    <property type="term" value="F:zinc ion binding"/>
    <property type="evidence" value="ECO:0007669"/>
    <property type="project" value="UniProtKB-KW"/>
</dbReference>
<feature type="domain" description="CCHC-type" evidence="3">
    <location>
        <begin position="78"/>
        <end position="94"/>
    </location>
</feature>
<dbReference type="SUPFAM" id="SSF57756">
    <property type="entry name" value="Retrovirus zinc finger-like domains"/>
    <property type="match status" value="1"/>
</dbReference>
<dbReference type="InterPro" id="IPR036875">
    <property type="entry name" value="Znf_CCHC_sf"/>
</dbReference>
<dbReference type="Pfam" id="PF00098">
    <property type="entry name" value="zf-CCHC"/>
    <property type="match status" value="1"/>
</dbReference>
<gene>
    <name evidence="4" type="ORF">M0R45_001553</name>
</gene>
<dbReference type="EMBL" id="JBEDUW010000252">
    <property type="protein sequence ID" value="KAK9902497.1"/>
    <property type="molecule type" value="Genomic_DNA"/>
</dbReference>
<sequence>MPTKVEAQLDRPNTRQQFSGKGLLPTPEQSIGKVVSRSYSPQNLVSQEPGTSQTKSTGGVNNAKAAPANPYAPPPPVKCYRCGQPGHRSNQCPQCNVHLTVHDGNENEILQEAEDDLQDNTEVTYEDEGISLVVRKLIPWLWRLMAAWVLQRRQGVDGLGFWVSGMAVQVRTVTVECEWQIGMG</sequence>
<keyword evidence="1" id="KW-0863">Zinc-finger</keyword>
<feature type="region of interest" description="Disordered" evidence="2">
    <location>
        <begin position="1"/>
        <end position="70"/>
    </location>
</feature>
<evidence type="ECO:0000313" key="4">
    <source>
        <dbReference type="EMBL" id="KAK9902497.1"/>
    </source>
</evidence>
<protein>
    <recommendedName>
        <fullName evidence="3">CCHC-type domain-containing protein</fullName>
    </recommendedName>
</protein>
<evidence type="ECO:0000256" key="2">
    <source>
        <dbReference type="SAM" id="MobiDB-lite"/>
    </source>
</evidence>
<dbReference type="SMART" id="SM00343">
    <property type="entry name" value="ZnF_C2HC"/>
    <property type="match status" value="1"/>
</dbReference>
<dbReference type="Gene3D" id="4.10.60.10">
    <property type="entry name" value="Zinc finger, CCHC-type"/>
    <property type="match status" value="1"/>
</dbReference>
<keyword evidence="1" id="KW-0479">Metal-binding</keyword>
<dbReference type="AlphaFoldDB" id="A0AAW1VL76"/>
<evidence type="ECO:0000256" key="1">
    <source>
        <dbReference type="PROSITE-ProRule" id="PRU00047"/>
    </source>
</evidence>
<organism evidence="4 5">
    <name type="scientific">Rubus argutus</name>
    <name type="common">Southern blackberry</name>
    <dbReference type="NCBI Taxonomy" id="59490"/>
    <lineage>
        <taxon>Eukaryota</taxon>
        <taxon>Viridiplantae</taxon>
        <taxon>Streptophyta</taxon>
        <taxon>Embryophyta</taxon>
        <taxon>Tracheophyta</taxon>
        <taxon>Spermatophyta</taxon>
        <taxon>Magnoliopsida</taxon>
        <taxon>eudicotyledons</taxon>
        <taxon>Gunneridae</taxon>
        <taxon>Pentapetalae</taxon>
        <taxon>rosids</taxon>
        <taxon>fabids</taxon>
        <taxon>Rosales</taxon>
        <taxon>Rosaceae</taxon>
        <taxon>Rosoideae</taxon>
        <taxon>Rosoideae incertae sedis</taxon>
        <taxon>Rubus</taxon>
    </lineage>
</organism>